<dbReference type="Gene3D" id="3.40.50.720">
    <property type="entry name" value="NAD(P)-binding Rossmann-like Domain"/>
    <property type="match status" value="1"/>
</dbReference>
<dbReference type="GO" id="GO:0016779">
    <property type="term" value="F:nucleotidyltransferase activity"/>
    <property type="evidence" value="ECO:0007669"/>
    <property type="project" value="UniProtKB-KW"/>
</dbReference>
<evidence type="ECO:0000256" key="1">
    <source>
        <dbReference type="SAM" id="Phobius"/>
    </source>
</evidence>
<keyword evidence="1" id="KW-1133">Transmembrane helix</keyword>
<name>A0ABS9EQ19_9BACT</name>
<keyword evidence="4" id="KW-1185">Reference proteome</keyword>
<proteinExistence type="predicted"/>
<comment type="caution">
    <text evidence="3">The sequence shown here is derived from an EMBL/GenBank/DDBJ whole genome shotgun (WGS) entry which is preliminary data.</text>
</comment>
<protein>
    <submittedName>
        <fullName evidence="3">ThiF family adenylyltransferase</fullName>
    </submittedName>
</protein>
<keyword evidence="1" id="KW-0812">Transmembrane</keyword>
<keyword evidence="3" id="KW-0808">Transferase</keyword>
<dbReference type="InterPro" id="IPR045886">
    <property type="entry name" value="ThiF/MoeB/HesA"/>
</dbReference>
<dbReference type="EMBL" id="JAKGUD010000013">
    <property type="protein sequence ID" value="MCF4143294.1"/>
    <property type="molecule type" value="Genomic_DNA"/>
</dbReference>
<reference evidence="3 4" key="1">
    <citation type="submission" date="2022-01" db="EMBL/GenBank/DDBJ databases">
        <title>Dethiosulfovibrio faecalis sp. nov., a novel proteolytic, non-sulfur-reducing bacterium isolated from a marine aquaculture solid waste bioreactor.</title>
        <authorList>
            <person name="Grabowski S."/>
            <person name="Apolinario E."/>
            <person name="Schneider N."/>
            <person name="Marshall C.W."/>
            <person name="Sowers K.R."/>
        </authorList>
    </citation>
    <scope>NUCLEOTIDE SEQUENCE [LARGE SCALE GENOMIC DNA]</scope>
    <source>
        <strain evidence="3 4">DSM 12537</strain>
    </source>
</reference>
<dbReference type="Pfam" id="PF00899">
    <property type="entry name" value="ThiF"/>
    <property type="match status" value="1"/>
</dbReference>
<evidence type="ECO:0000313" key="3">
    <source>
        <dbReference type="EMBL" id="MCF4143294.1"/>
    </source>
</evidence>
<keyword evidence="3" id="KW-0548">Nucleotidyltransferase</keyword>
<evidence type="ECO:0000313" key="4">
    <source>
        <dbReference type="Proteomes" id="UP001200430"/>
    </source>
</evidence>
<dbReference type="RefSeq" id="WP_236099996.1">
    <property type="nucleotide sequence ID" value="NZ_JAKGUD010000013.1"/>
</dbReference>
<feature type="transmembrane region" description="Helical" evidence="1">
    <location>
        <begin position="139"/>
        <end position="158"/>
    </location>
</feature>
<dbReference type="InterPro" id="IPR035985">
    <property type="entry name" value="Ubiquitin-activating_enz"/>
</dbReference>
<feature type="transmembrane region" description="Helical" evidence="1">
    <location>
        <begin position="20"/>
        <end position="42"/>
    </location>
</feature>
<gene>
    <name evidence="3" type="ORF">L2W38_10765</name>
</gene>
<dbReference type="SUPFAM" id="SSF69572">
    <property type="entry name" value="Activating enzymes of the ubiquitin-like proteins"/>
    <property type="match status" value="1"/>
</dbReference>
<evidence type="ECO:0000259" key="2">
    <source>
        <dbReference type="Pfam" id="PF00899"/>
    </source>
</evidence>
<feature type="domain" description="THIF-type NAD/FAD binding fold" evidence="2">
    <location>
        <begin position="9"/>
        <end position="256"/>
    </location>
</feature>
<accession>A0ABS9EQ19</accession>
<dbReference type="PANTHER" id="PTHR43267:SF1">
    <property type="entry name" value="TRNA THREONYLCARBAMOYLADENOSINE DEHYDRATASE"/>
    <property type="match status" value="1"/>
</dbReference>
<dbReference type="Proteomes" id="UP001200430">
    <property type="component" value="Unassembled WGS sequence"/>
</dbReference>
<dbReference type="InterPro" id="IPR000594">
    <property type="entry name" value="ThiF_NAD_FAD-bd"/>
</dbReference>
<sequence length="264" mass="28413">MGTFLDRTLPILQGDGLEELSRPLISIAGLGGVGGGTFLNLVRCGVKRFRLAENGVFDPPDMNRQIAAFASTMDRPKIEVYAELAREINPNVELDLYPEGTTVDNIEAFLDGSNVYVGVIDAEKGQDVKAMSSGLIEKFHVPLFTAGAIGFGAIMVAHEPEGMMPGEFWAKVAEKSRDDGGLLPSFIADHFDETVMTRIKEALKSGKVPTTGVGGALSGTILASEVLCYLLKDTNLVKREVVFAPKFTVVDLLKPALEILDVNL</sequence>
<organism evidence="3 4">
    <name type="scientific">Dethiosulfovibrio marinus</name>
    <dbReference type="NCBI Taxonomy" id="133532"/>
    <lineage>
        <taxon>Bacteria</taxon>
        <taxon>Thermotogati</taxon>
        <taxon>Synergistota</taxon>
        <taxon>Synergistia</taxon>
        <taxon>Synergistales</taxon>
        <taxon>Dethiosulfovibrionaceae</taxon>
        <taxon>Dethiosulfovibrio</taxon>
    </lineage>
</organism>
<dbReference type="PANTHER" id="PTHR43267">
    <property type="entry name" value="TRNA THREONYLCARBAMOYLADENOSINE DEHYDRATASE"/>
    <property type="match status" value="1"/>
</dbReference>
<keyword evidence="1" id="KW-0472">Membrane</keyword>